<keyword evidence="4" id="KW-0378">Hydrolase</keyword>
<dbReference type="InterPro" id="IPR051916">
    <property type="entry name" value="GPI-anchor_lipid_remodeler"/>
</dbReference>
<dbReference type="AlphaFoldDB" id="A0A6P0HBV9"/>
<dbReference type="EMBL" id="JAAGWB010000050">
    <property type="protein sequence ID" value="NEN52479.1"/>
    <property type="molecule type" value="Genomic_DNA"/>
</dbReference>
<name>A0A6P0HBV9_9ACTN</name>
<evidence type="ECO:0000313" key="5">
    <source>
        <dbReference type="Proteomes" id="UP000468828"/>
    </source>
</evidence>
<dbReference type="Proteomes" id="UP000471152">
    <property type="component" value="Unassembled WGS sequence"/>
</dbReference>
<sequence length="250" mass="26721">MTPVRLVTFNVHHGVGLDGRHDLDRLTRLLAATDAEVLCLQEVDRHFGARSEHADQVQALAGALGLELAFAASLDEPADGPGRRQYGNALLSRLPLLDARVHRLPGTGEPRTALRAVVQTDGGALAVTTTHLANRSRADRAAQATVLAELAGSDGVVVGDLNADARAPELAPLRARLTDAWTAAPDRGDQSRRLSLHRGQGCTHPVRRPRVRIDQVWVPPGVTVTAARVLDGSAVSDHHPFQVDLSVTPR</sequence>
<dbReference type="EMBL" id="JAAGWH010000048">
    <property type="protein sequence ID" value="NEK95591.1"/>
    <property type="molecule type" value="Genomic_DNA"/>
</dbReference>
<feature type="region of interest" description="Disordered" evidence="1">
    <location>
        <begin position="186"/>
        <end position="207"/>
    </location>
</feature>
<dbReference type="Gene3D" id="3.60.10.10">
    <property type="entry name" value="Endonuclease/exonuclease/phosphatase"/>
    <property type="match status" value="1"/>
</dbReference>
<dbReference type="InterPro" id="IPR036691">
    <property type="entry name" value="Endo/exonu/phosph_ase_sf"/>
</dbReference>
<evidence type="ECO:0000313" key="4">
    <source>
        <dbReference type="EMBL" id="NEN52479.1"/>
    </source>
</evidence>
<dbReference type="GO" id="GO:0006506">
    <property type="term" value="P:GPI anchor biosynthetic process"/>
    <property type="evidence" value="ECO:0007669"/>
    <property type="project" value="TreeGrafter"/>
</dbReference>
<dbReference type="GO" id="GO:0004519">
    <property type="term" value="F:endonuclease activity"/>
    <property type="evidence" value="ECO:0007669"/>
    <property type="project" value="UniProtKB-KW"/>
</dbReference>
<keyword evidence="5" id="KW-1185">Reference proteome</keyword>
<feature type="domain" description="Endonuclease/exonuclease/phosphatase" evidence="2">
    <location>
        <begin position="7"/>
        <end position="238"/>
    </location>
</feature>
<evidence type="ECO:0000313" key="6">
    <source>
        <dbReference type="Proteomes" id="UP000471152"/>
    </source>
</evidence>
<organism evidence="4 6">
    <name type="scientific">Modestobacter muralis</name>
    <dbReference type="NCBI Taxonomy" id="1608614"/>
    <lineage>
        <taxon>Bacteria</taxon>
        <taxon>Bacillati</taxon>
        <taxon>Actinomycetota</taxon>
        <taxon>Actinomycetes</taxon>
        <taxon>Geodermatophilales</taxon>
        <taxon>Geodermatophilaceae</taxon>
        <taxon>Modestobacter</taxon>
    </lineage>
</organism>
<dbReference type="InterPro" id="IPR005135">
    <property type="entry name" value="Endo/exonuclease/phosphatase"/>
</dbReference>
<gene>
    <name evidence="4" type="ORF">G3R41_16305</name>
    <name evidence="3" type="ORF">GCU67_15655</name>
</gene>
<dbReference type="Proteomes" id="UP000468828">
    <property type="component" value="Unassembled WGS sequence"/>
</dbReference>
<evidence type="ECO:0000313" key="3">
    <source>
        <dbReference type="EMBL" id="NEK95591.1"/>
    </source>
</evidence>
<reference evidence="3 5" key="1">
    <citation type="submission" date="2020-01" db="EMBL/GenBank/DDBJ databases">
        <title>the WGS Modestobacter muralis CPCC 204518.</title>
        <authorList>
            <person name="Jiang Z."/>
        </authorList>
    </citation>
    <scope>NUCLEOTIDE SEQUENCE [LARGE SCALE GENOMIC DNA]</scope>
    <source>
        <strain evidence="3 5">DSM 100205</strain>
    </source>
</reference>
<keyword evidence="4" id="KW-0255">Endonuclease</keyword>
<protein>
    <submittedName>
        <fullName evidence="4">Endonuclease</fullName>
    </submittedName>
</protein>
<dbReference type="PANTHER" id="PTHR14859:SF15">
    <property type="entry name" value="ENDONUCLEASE_EXONUCLEASE_PHOSPHATASE DOMAIN-CONTAINING PROTEIN"/>
    <property type="match status" value="1"/>
</dbReference>
<dbReference type="PANTHER" id="PTHR14859">
    <property type="entry name" value="CALCOFLUOR WHITE HYPERSENSITIVE PROTEIN PRECURSOR"/>
    <property type="match status" value="1"/>
</dbReference>
<comment type="caution">
    <text evidence="4">The sequence shown here is derived from an EMBL/GenBank/DDBJ whole genome shotgun (WGS) entry which is preliminary data.</text>
</comment>
<accession>A0A6P0HBV9</accession>
<proteinExistence type="predicted"/>
<reference evidence="4 6" key="2">
    <citation type="submission" date="2020-02" db="EMBL/GenBank/DDBJ databases">
        <title>The WGS of Modestobacter muralis DSM 100205.</title>
        <authorList>
            <person name="Jiang Z."/>
        </authorList>
    </citation>
    <scope>NUCLEOTIDE SEQUENCE [LARGE SCALE GENOMIC DNA]</scope>
    <source>
        <strain evidence="4 6">DSM 100205</strain>
    </source>
</reference>
<evidence type="ECO:0000256" key="1">
    <source>
        <dbReference type="SAM" id="MobiDB-lite"/>
    </source>
</evidence>
<dbReference type="Pfam" id="PF03372">
    <property type="entry name" value="Exo_endo_phos"/>
    <property type="match status" value="1"/>
</dbReference>
<dbReference type="GO" id="GO:0016020">
    <property type="term" value="C:membrane"/>
    <property type="evidence" value="ECO:0007669"/>
    <property type="project" value="GOC"/>
</dbReference>
<evidence type="ECO:0000259" key="2">
    <source>
        <dbReference type="Pfam" id="PF03372"/>
    </source>
</evidence>
<keyword evidence="4" id="KW-0540">Nuclease</keyword>
<dbReference type="SUPFAM" id="SSF56219">
    <property type="entry name" value="DNase I-like"/>
    <property type="match status" value="1"/>
</dbReference>
<dbReference type="RefSeq" id="WP_163612150.1">
    <property type="nucleotide sequence ID" value="NZ_JAAGWB010000050.1"/>
</dbReference>